<proteinExistence type="predicted"/>
<name>A0A7X6F7V4_9HYPH</name>
<dbReference type="EMBL" id="CP064931">
    <property type="protein sequence ID" value="QPK10941.1"/>
    <property type="molecule type" value="Genomic_DNA"/>
</dbReference>
<dbReference type="Proteomes" id="UP000540266">
    <property type="component" value="Chromosome"/>
</dbReference>
<evidence type="ECO:0000313" key="2">
    <source>
        <dbReference type="EMBL" id="QPK10941.1"/>
    </source>
</evidence>
<feature type="domain" description="Competence protein CoiA-like N-terminal" evidence="1">
    <location>
        <begin position="21"/>
        <end position="49"/>
    </location>
</feature>
<protein>
    <recommendedName>
        <fullName evidence="1">Competence protein CoiA-like N-terminal domain-containing protein</fullName>
    </recommendedName>
</protein>
<sequence length="256" mass="29151">MKLAVVNGVRREAAPALVGTCPGCEAPVIPKCGEIRLHHWAHRSTISCDPWREAETEWHRAWKNHFPIEWQEVWHRGADGVVHIADVKTPNSAVLEFQHSPISAEERVSREAFYRPMVWVVDGTSRKRDLSSFCDALSHARSAETKLRAWIIPLGLSSIVDRWSGSGYPVVLDFGDVEFPRRWLPESGLLWWLRYVPKIGAVATPIFRKSFIDHCLIGVSIRGLARIEPRRPARSLGGLPRFDTHLARERARTSRF</sequence>
<organism evidence="2 3">
    <name type="scientific">Rhizobium phaseoli</name>
    <dbReference type="NCBI Taxonomy" id="396"/>
    <lineage>
        <taxon>Bacteria</taxon>
        <taxon>Pseudomonadati</taxon>
        <taxon>Pseudomonadota</taxon>
        <taxon>Alphaproteobacteria</taxon>
        <taxon>Hyphomicrobiales</taxon>
        <taxon>Rhizobiaceae</taxon>
        <taxon>Rhizobium/Agrobacterium group</taxon>
        <taxon>Rhizobium</taxon>
    </lineage>
</organism>
<dbReference type="AlphaFoldDB" id="A0A7X6F7V4"/>
<evidence type="ECO:0000259" key="1">
    <source>
        <dbReference type="Pfam" id="PF25164"/>
    </source>
</evidence>
<dbReference type="RefSeq" id="WP_167860787.1">
    <property type="nucleotide sequence ID" value="NZ_CP064931.1"/>
</dbReference>
<reference evidence="2 3" key="1">
    <citation type="submission" date="2020-11" db="EMBL/GenBank/DDBJ databases">
        <title>Indigenous Rhizobia Nodulating Common beans in Western Kenya.</title>
        <authorList>
            <person name="Wekesa C.S."/>
            <person name="Oelmueller R."/>
            <person name="Furch A.C."/>
        </authorList>
    </citation>
    <scope>NUCLEOTIDE SEQUENCE [LARGE SCALE GENOMIC DNA]</scope>
    <source>
        <strain evidence="3">BS3</strain>
    </source>
</reference>
<gene>
    <name evidence="2" type="ORF">HER27_010575</name>
</gene>
<accession>A0A7X6F7V4</accession>
<evidence type="ECO:0000313" key="3">
    <source>
        <dbReference type="Proteomes" id="UP000540266"/>
    </source>
</evidence>
<dbReference type="InterPro" id="IPR057253">
    <property type="entry name" value="CoiA-like_N"/>
</dbReference>
<dbReference type="Pfam" id="PF25164">
    <property type="entry name" value="CoiA_N"/>
    <property type="match status" value="1"/>
</dbReference>